<reference evidence="2" key="1">
    <citation type="submission" date="2014-11" db="EMBL/GenBank/DDBJ databases">
        <authorList>
            <person name="Amaro Gonzalez C."/>
        </authorList>
    </citation>
    <scope>NUCLEOTIDE SEQUENCE</scope>
</reference>
<feature type="signal peptide" evidence="1">
    <location>
        <begin position="1"/>
        <end position="18"/>
    </location>
</feature>
<name>A0A0E9R842_ANGAN</name>
<protein>
    <submittedName>
        <fullName evidence="2">Uncharacterized protein</fullName>
    </submittedName>
</protein>
<evidence type="ECO:0000256" key="1">
    <source>
        <dbReference type="SAM" id="SignalP"/>
    </source>
</evidence>
<dbReference type="AlphaFoldDB" id="A0A0E9R842"/>
<dbReference type="EMBL" id="GBXM01083912">
    <property type="protein sequence ID" value="JAH24665.1"/>
    <property type="molecule type" value="Transcribed_RNA"/>
</dbReference>
<proteinExistence type="predicted"/>
<sequence length="57" mass="6280">MQTLIYLFFILKLVVVISTTTSEVLNVQSSPHVQTGSPNGHIPMKSRVGRAAQFYSS</sequence>
<feature type="chain" id="PRO_5002431491" evidence="1">
    <location>
        <begin position="19"/>
        <end position="57"/>
    </location>
</feature>
<evidence type="ECO:0000313" key="2">
    <source>
        <dbReference type="EMBL" id="JAH24665.1"/>
    </source>
</evidence>
<organism evidence="2">
    <name type="scientific">Anguilla anguilla</name>
    <name type="common">European freshwater eel</name>
    <name type="synonym">Muraena anguilla</name>
    <dbReference type="NCBI Taxonomy" id="7936"/>
    <lineage>
        <taxon>Eukaryota</taxon>
        <taxon>Metazoa</taxon>
        <taxon>Chordata</taxon>
        <taxon>Craniata</taxon>
        <taxon>Vertebrata</taxon>
        <taxon>Euteleostomi</taxon>
        <taxon>Actinopterygii</taxon>
        <taxon>Neopterygii</taxon>
        <taxon>Teleostei</taxon>
        <taxon>Anguilliformes</taxon>
        <taxon>Anguillidae</taxon>
        <taxon>Anguilla</taxon>
    </lineage>
</organism>
<keyword evidence="1" id="KW-0732">Signal</keyword>
<accession>A0A0E9R842</accession>
<reference evidence="2" key="2">
    <citation type="journal article" date="2015" name="Fish Shellfish Immunol.">
        <title>Early steps in the European eel (Anguilla anguilla)-Vibrio vulnificus interaction in the gills: Role of the RtxA13 toxin.</title>
        <authorList>
            <person name="Callol A."/>
            <person name="Pajuelo D."/>
            <person name="Ebbesson L."/>
            <person name="Teles M."/>
            <person name="MacKenzie S."/>
            <person name="Amaro C."/>
        </authorList>
    </citation>
    <scope>NUCLEOTIDE SEQUENCE</scope>
</reference>